<evidence type="ECO:0000256" key="7">
    <source>
        <dbReference type="HAMAP-Rule" id="MF_00120"/>
    </source>
</evidence>
<organism evidence="9 10">
    <name type="scientific">Candidatus Portnoybacteria bacterium CG11_big_fil_rev_8_21_14_0_20_44_10</name>
    <dbReference type="NCBI Taxonomy" id="1974818"/>
    <lineage>
        <taxon>Bacteria</taxon>
        <taxon>Candidatus Portnoyibacteriota</taxon>
    </lineage>
</organism>
<dbReference type="InterPro" id="IPR004412">
    <property type="entry name" value="GatA"/>
</dbReference>
<comment type="function">
    <text evidence="7">Allows the formation of correctly charged Gln-tRNA(Gln) through the transamidation of misacylated Glu-tRNA(Gln) in organisms which lack glutaminyl-tRNA synthetase. The reaction takes place in the presence of glutamine and ATP through an activated gamma-phospho-Glu-tRNA(Gln).</text>
</comment>
<dbReference type="Gene3D" id="3.90.1300.10">
    <property type="entry name" value="Amidase signature (AS) domain"/>
    <property type="match status" value="1"/>
</dbReference>
<dbReference type="GO" id="GO:0006412">
    <property type="term" value="P:translation"/>
    <property type="evidence" value="ECO:0007669"/>
    <property type="project" value="UniProtKB-UniRule"/>
</dbReference>
<evidence type="ECO:0000313" key="9">
    <source>
        <dbReference type="EMBL" id="PIQ74073.1"/>
    </source>
</evidence>
<reference evidence="9 10" key="1">
    <citation type="submission" date="2017-09" db="EMBL/GenBank/DDBJ databases">
        <title>Depth-based differentiation of microbial function through sediment-hosted aquifers and enrichment of novel symbionts in the deep terrestrial subsurface.</title>
        <authorList>
            <person name="Probst A.J."/>
            <person name="Ladd B."/>
            <person name="Jarett J.K."/>
            <person name="Geller-Mcgrath D.E."/>
            <person name="Sieber C.M."/>
            <person name="Emerson J.B."/>
            <person name="Anantharaman K."/>
            <person name="Thomas B.C."/>
            <person name="Malmstrom R."/>
            <person name="Stieglmeier M."/>
            <person name="Klingl A."/>
            <person name="Woyke T."/>
            <person name="Ryan C.M."/>
            <person name="Banfield J.F."/>
        </authorList>
    </citation>
    <scope>NUCLEOTIDE SEQUENCE [LARGE SCALE GENOMIC DNA]</scope>
    <source>
        <strain evidence="9">CG11_big_fil_rev_8_21_14_0_20_44_10</strain>
    </source>
</reference>
<dbReference type="GO" id="GO:0005524">
    <property type="term" value="F:ATP binding"/>
    <property type="evidence" value="ECO:0007669"/>
    <property type="project" value="UniProtKB-KW"/>
</dbReference>
<keyword evidence="4 7" id="KW-0067">ATP-binding</keyword>
<feature type="domain" description="Amidase" evidence="8">
    <location>
        <begin position="24"/>
        <end position="486"/>
    </location>
</feature>
<dbReference type="Proteomes" id="UP000231550">
    <property type="component" value="Unassembled WGS sequence"/>
</dbReference>
<dbReference type="PIRSF" id="PIRSF001221">
    <property type="entry name" value="Amidase_fungi"/>
    <property type="match status" value="1"/>
</dbReference>
<dbReference type="GO" id="GO:0016740">
    <property type="term" value="F:transferase activity"/>
    <property type="evidence" value="ECO:0007669"/>
    <property type="project" value="UniProtKB-KW"/>
</dbReference>
<evidence type="ECO:0000256" key="5">
    <source>
        <dbReference type="ARBA" id="ARBA00022917"/>
    </source>
</evidence>
<feature type="active site" description="Charge relay system" evidence="7">
    <location>
        <position position="78"/>
    </location>
</feature>
<comment type="catalytic activity">
    <reaction evidence="6 7">
        <text>L-glutamyl-tRNA(Gln) + L-glutamine + ATP + H2O = L-glutaminyl-tRNA(Gln) + L-glutamate + ADP + phosphate + H(+)</text>
        <dbReference type="Rhea" id="RHEA:17521"/>
        <dbReference type="Rhea" id="RHEA-COMP:9681"/>
        <dbReference type="Rhea" id="RHEA-COMP:9684"/>
        <dbReference type="ChEBI" id="CHEBI:15377"/>
        <dbReference type="ChEBI" id="CHEBI:15378"/>
        <dbReference type="ChEBI" id="CHEBI:29985"/>
        <dbReference type="ChEBI" id="CHEBI:30616"/>
        <dbReference type="ChEBI" id="CHEBI:43474"/>
        <dbReference type="ChEBI" id="CHEBI:58359"/>
        <dbReference type="ChEBI" id="CHEBI:78520"/>
        <dbReference type="ChEBI" id="CHEBI:78521"/>
        <dbReference type="ChEBI" id="CHEBI:456216"/>
        <dbReference type="EC" id="6.3.5.7"/>
    </reaction>
</comment>
<feature type="active site" description="Charge relay system" evidence="7">
    <location>
        <position position="153"/>
    </location>
</feature>
<dbReference type="NCBIfam" id="TIGR00132">
    <property type="entry name" value="gatA"/>
    <property type="match status" value="1"/>
</dbReference>
<evidence type="ECO:0000259" key="8">
    <source>
        <dbReference type="Pfam" id="PF01425"/>
    </source>
</evidence>
<comment type="caution">
    <text evidence="9">The sequence shown here is derived from an EMBL/GenBank/DDBJ whole genome shotgun (WGS) entry which is preliminary data.</text>
</comment>
<gene>
    <name evidence="7" type="primary">gatA</name>
    <name evidence="9" type="ORF">COV85_04095</name>
</gene>
<comment type="similarity">
    <text evidence="1 7">Belongs to the amidase family. GatA subfamily.</text>
</comment>
<feature type="active site" description="Acyl-ester intermediate" evidence="7">
    <location>
        <position position="177"/>
    </location>
</feature>
<protein>
    <recommendedName>
        <fullName evidence="7">Glutamyl-tRNA(Gln) amidotransferase subunit A</fullName>
        <shortName evidence="7">Glu-ADT subunit A</shortName>
        <ecNumber evidence="7">6.3.5.7</ecNumber>
    </recommendedName>
</protein>
<dbReference type="EMBL" id="PCVN01000109">
    <property type="protein sequence ID" value="PIQ74073.1"/>
    <property type="molecule type" value="Genomic_DNA"/>
</dbReference>
<dbReference type="GO" id="GO:0030956">
    <property type="term" value="C:glutamyl-tRNA(Gln) amidotransferase complex"/>
    <property type="evidence" value="ECO:0007669"/>
    <property type="project" value="InterPro"/>
</dbReference>
<dbReference type="PANTHER" id="PTHR11895">
    <property type="entry name" value="TRANSAMIDASE"/>
    <property type="match status" value="1"/>
</dbReference>
<keyword evidence="3 7" id="KW-0547">Nucleotide-binding</keyword>
<evidence type="ECO:0000313" key="10">
    <source>
        <dbReference type="Proteomes" id="UP000231550"/>
    </source>
</evidence>
<keyword evidence="2 7" id="KW-0436">Ligase</keyword>
<sequence>MNPNELTIKQAHEGLKEKEFSSVDLTTAVLEQIKKNEAEVAAYLEITEKLSLEQAESADRLIKRGQTHFLCGIPVAVKDNILVEGVKCTAGSKVLENYVAPYDATVIKKIKAAGAVIVGKTNLDEFAMGSSTENSAFGPTRNPVDLERVPGGSSGGSAAAVAGDETIYALGSDTAGSIRQPASFCGVVGLKPTYGRVSRYGLIAMASSLDQIGPLTKTVGDAAIVLSAIEGRDEFDSTSAGKDIHYAALEERLKQLLMRIEEGREADRPLAGIKIGIPNEYFAKGIDPAVEKEIRGAILAMEKLGASIDGVSLPNTEYALACYYVIAPSEISANLARYDGIKYGSSAAAGSQPSETGNLLETYLKTRGQYLGKEARRRVVLGAYVLSAGYHDAYYLKAQKIRSLIQRDFEKAFEKFDVLVAPTSPTVAFRLGERAADPVKMYLSDIYTVPASLAGISAVSVPCGLVDGLPVGLQVIGQRFNDETVLRVAGIYEACHLL</sequence>
<dbReference type="InterPro" id="IPR023631">
    <property type="entry name" value="Amidase_dom"/>
</dbReference>
<keyword evidence="9" id="KW-0808">Transferase</keyword>
<dbReference type="InterPro" id="IPR000120">
    <property type="entry name" value="Amidase"/>
</dbReference>
<dbReference type="HAMAP" id="MF_00120">
    <property type="entry name" value="GatA"/>
    <property type="match status" value="1"/>
</dbReference>
<comment type="subunit">
    <text evidence="7">Heterotrimer of A, B and C subunits.</text>
</comment>
<dbReference type="Pfam" id="PF01425">
    <property type="entry name" value="Amidase"/>
    <property type="match status" value="1"/>
</dbReference>
<evidence type="ECO:0000256" key="4">
    <source>
        <dbReference type="ARBA" id="ARBA00022840"/>
    </source>
</evidence>
<dbReference type="EC" id="6.3.5.7" evidence="7"/>
<name>A0A2H0KPK2_9BACT</name>
<evidence type="ECO:0000256" key="3">
    <source>
        <dbReference type="ARBA" id="ARBA00022741"/>
    </source>
</evidence>
<dbReference type="PROSITE" id="PS00571">
    <property type="entry name" value="AMIDASES"/>
    <property type="match status" value="1"/>
</dbReference>
<proteinExistence type="inferred from homology"/>
<dbReference type="InterPro" id="IPR036928">
    <property type="entry name" value="AS_sf"/>
</dbReference>
<dbReference type="InterPro" id="IPR020556">
    <property type="entry name" value="Amidase_CS"/>
</dbReference>
<dbReference type="AlphaFoldDB" id="A0A2H0KPK2"/>
<accession>A0A2H0KPK2</accession>
<keyword evidence="5 7" id="KW-0648">Protein biosynthesis</keyword>
<evidence type="ECO:0000256" key="1">
    <source>
        <dbReference type="ARBA" id="ARBA00008069"/>
    </source>
</evidence>
<dbReference type="PANTHER" id="PTHR11895:SF151">
    <property type="entry name" value="GLUTAMYL-TRNA(GLN) AMIDOTRANSFERASE SUBUNIT A"/>
    <property type="match status" value="1"/>
</dbReference>
<evidence type="ECO:0000256" key="2">
    <source>
        <dbReference type="ARBA" id="ARBA00022598"/>
    </source>
</evidence>
<dbReference type="GO" id="GO:0050567">
    <property type="term" value="F:glutaminyl-tRNA synthase (glutamine-hydrolyzing) activity"/>
    <property type="evidence" value="ECO:0007669"/>
    <property type="project" value="UniProtKB-UniRule"/>
</dbReference>
<dbReference type="SUPFAM" id="SSF75304">
    <property type="entry name" value="Amidase signature (AS) enzymes"/>
    <property type="match status" value="1"/>
</dbReference>
<evidence type="ECO:0000256" key="6">
    <source>
        <dbReference type="ARBA" id="ARBA00047407"/>
    </source>
</evidence>